<accession>A0A9D3VVW5</accession>
<keyword evidence="3" id="KW-1185">Reference proteome</keyword>
<organism evidence="2 3">
    <name type="scientific">Gossypium stocksii</name>
    <dbReference type="NCBI Taxonomy" id="47602"/>
    <lineage>
        <taxon>Eukaryota</taxon>
        <taxon>Viridiplantae</taxon>
        <taxon>Streptophyta</taxon>
        <taxon>Embryophyta</taxon>
        <taxon>Tracheophyta</taxon>
        <taxon>Spermatophyta</taxon>
        <taxon>Magnoliopsida</taxon>
        <taxon>eudicotyledons</taxon>
        <taxon>Gunneridae</taxon>
        <taxon>Pentapetalae</taxon>
        <taxon>rosids</taxon>
        <taxon>malvids</taxon>
        <taxon>Malvales</taxon>
        <taxon>Malvaceae</taxon>
        <taxon>Malvoideae</taxon>
        <taxon>Gossypium</taxon>
    </lineage>
</organism>
<feature type="region of interest" description="Disordered" evidence="1">
    <location>
        <begin position="65"/>
        <end position="96"/>
    </location>
</feature>
<dbReference type="AlphaFoldDB" id="A0A9D3VVW5"/>
<comment type="caution">
    <text evidence="2">The sequence shown here is derived from an EMBL/GenBank/DDBJ whole genome shotgun (WGS) entry which is preliminary data.</text>
</comment>
<gene>
    <name evidence="2" type="ORF">J1N35_014999</name>
</gene>
<dbReference type="Proteomes" id="UP000828251">
    <property type="component" value="Unassembled WGS sequence"/>
</dbReference>
<evidence type="ECO:0000256" key="1">
    <source>
        <dbReference type="SAM" id="MobiDB-lite"/>
    </source>
</evidence>
<name>A0A9D3VVW5_9ROSI</name>
<sequence length="107" mass="11455">MQGCSLVVATKGEGLKGALIVPMRAVAVGWSFVGEARNQLALKGRLLYQSSLLILKKEFATPMDLTPRSQSLPQEPVPNITPSIPSSTPTGLRKNPSYFGGASRLFL</sequence>
<evidence type="ECO:0000313" key="3">
    <source>
        <dbReference type="Proteomes" id="UP000828251"/>
    </source>
</evidence>
<feature type="compositionally biased region" description="Low complexity" evidence="1">
    <location>
        <begin position="80"/>
        <end position="90"/>
    </location>
</feature>
<dbReference type="EMBL" id="JAIQCV010000005">
    <property type="protein sequence ID" value="KAH1098078.1"/>
    <property type="molecule type" value="Genomic_DNA"/>
</dbReference>
<reference evidence="2 3" key="1">
    <citation type="journal article" date="2021" name="Plant Biotechnol. J.">
        <title>Multi-omics assisted identification of the key and species-specific regulatory components of drought-tolerant mechanisms in Gossypium stocksii.</title>
        <authorList>
            <person name="Yu D."/>
            <person name="Ke L."/>
            <person name="Zhang D."/>
            <person name="Wu Y."/>
            <person name="Sun Y."/>
            <person name="Mei J."/>
            <person name="Sun J."/>
            <person name="Sun Y."/>
        </authorList>
    </citation>
    <scope>NUCLEOTIDE SEQUENCE [LARGE SCALE GENOMIC DNA]</scope>
    <source>
        <strain evidence="3">cv. E1</strain>
        <tissue evidence="2">Leaf</tissue>
    </source>
</reference>
<evidence type="ECO:0000313" key="2">
    <source>
        <dbReference type="EMBL" id="KAH1098078.1"/>
    </source>
</evidence>
<proteinExistence type="predicted"/>
<protein>
    <submittedName>
        <fullName evidence="2">Uncharacterized protein</fullName>
    </submittedName>
</protein>